<name>A0A151GPB4_DRECN</name>
<evidence type="ECO:0000313" key="2">
    <source>
        <dbReference type="EMBL" id="KYK58954.1"/>
    </source>
</evidence>
<dbReference type="InParanoid" id="A0A151GPB4"/>
<dbReference type="Proteomes" id="UP000076580">
    <property type="component" value="Chromosome 01"/>
</dbReference>
<dbReference type="AlphaFoldDB" id="A0A151GPB4"/>
<dbReference type="GeneID" id="63712724"/>
<sequence length="185" mass="20165">MAVSSVRRLQVAGQPCTKNSRQRRRGASSIGLQEAGHRTTSTRKAGSATKSSVHRQHDGRDGILERGKRPSGGIARGQSRHHATPEDRSERHTTAPNAPAATAANGIAQGHHRLAREHLRQHFGAHHHHREQATGTGPHGMEVQQRIGTRLRLVQLGIVVVPLVWLHGKGDEHHSFGVALYMSAQ</sequence>
<protein>
    <submittedName>
        <fullName evidence="2">Uncharacterized protein</fullName>
    </submittedName>
</protein>
<feature type="region of interest" description="Disordered" evidence="1">
    <location>
        <begin position="123"/>
        <end position="142"/>
    </location>
</feature>
<organism evidence="2 3">
    <name type="scientific">Drechmeria coniospora</name>
    <name type="common">Nematophagous fungus</name>
    <name type="synonym">Meria coniospora</name>
    <dbReference type="NCBI Taxonomy" id="98403"/>
    <lineage>
        <taxon>Eukaryota</taxon>
        <taxon>Fungi</taxon>
        <taxon>Dikarya</taxon>
        <taxon>Ascomycota</taxon>
        <taxon>Pezizomycotina</taxon>
        <taxon>Sordariomycetes</taxon>
        <taxon>Hypocreomycetidae</taxon>
        <taxon>Hypocreales</taxon>
        <taxon>Ophiocordycipitaceae</taxon>
        <taxon>Drechmeria</taxon>
    </lineage>
</organism>
<dbReference type="RefSeq" id="XP_040658306.1">
    <property type="nucleotide sequence ID" value="XM_040797423.1"/>
</dbReference>
<evidence type="ECO:0000256" key="1">
    <source>
        <dbReference type="SAM" id="MobiDB-lite"/>
    </source>
</evidence>
<reference evidence="2 3" key="1">
    <citation type="journal article" date="2016" name="Sci. Rep.">
        <title>Insights into Adaptations to a Near-Obligate Nematode Endoparasitic Lifestyle from the Finished Genome of Drechmeria coniospora.</title>
        <authorList>
            <person name="Zhang L."/>
            <person name="Zhou Z."/>
            <person name="Guo Q."/>
            <person name="Fokkens L."/>
            <person name="Miskei M."/>
            <person name="Pocsi I."/>
            <person name="Zhang W."/>
            <person name="Chen M."/>
            <person name="Wang L."/>
            <person name="Sun Y."/>
            <person name="Donzelli B.G."/>
            <person name="Gibson D.M."/>
            <person name="Nelson D.R."/>
            <person name="Luo J.G."/>
            <person name="Rep M."/>
            <person name="Liu H."/>
            <person name="Yang S."/>
            <person name="Wang J."/>
            <person name="Krasnoff S.B."/>
            <person name="Xu Y."/>
            <person name="Molnar I."/>
            <person name="Lin M."/>
        </authorList>
    </citation>
    <scope>NUCLEOTIDE SEQUENCE [LARGE SCALE GENOMIC DNA]</scope>
    <source>
        <strain evidence="2 3">ARSEF 6962</strain>
    </source>
</reference>
<evidence type="ECO:0000313" key="3">
    <source>
        <dbReference type="Proteomes" id="UP000076580"/>
    </source>
</evidence>
<feature type="region of interest" description="Disordered" evidence="1">
    <location>
        <begin position="1"/>
        <end position="96"/>
    </location>
</feature>
<feature type="compositionally biased region" description="Basic and acidic residues" evidence="1">
    <location>
        <begin position="55"/>
        <end position="68"/>
    </location>
</feature>
<accession>A0A151GPB4</accession>
<keyword evidence="3" id="KW-1185">Reference proteome</keyword>
<gene>
    <name evidence="2" type="ORF">DCS_00081</name>
</gene>
<comment type="caution">
    <text evidence="2">The sequence shown here is derived from an EMBL/GenBank/DDBJ whole genome shotgun (WGS) entry which is preliminary data.</text>
</comment>
<feature type="compositionally biased region" description="Basic and acidic residues" evidence="1">
    <location>
        <begin position="83"/>
        <end position="93"/>
    </location>
</feature>
<feature type="compositionally biased region" description="Polar residues" evidence="1">
    <location>
        <begin position="38"/>
        <end position="51"/>
    </location>
</feature>
<proteinExistence type="predicted"/>
<dbReference type="EMBL" id="LAYC01000001">
    <property type="protein sequence ID" value="KYK58954.1"/>
    <property type="molecule type" value="Genomic_DNA"/>
</dbReference>